<feature type="transmembrane region" description="Helical" evidence="7">
    <location>
        <begin position="307"/>
        <end position="326"/>
    </location>
</feature>
<feature type="transmembrane region" description="Helical" evidence="7">
    <location>
        <begin position="522"/>
        <end position="544"/>
    </location>
</feature>
<feature type="transmembrane region" description="Helical" evidence="7">
    <location>
        <begin position="333"/>
        <end position="350"/>
    </location>
</feature>
<feature type="transmembrane region" description="Helical" evidence="7">
    <location>
        <begin position="269"/>
        <end position="287"/>
    </location>
</feature>
<dbReference type="Proteomes" id="UP000035680">
    <property type="component" value="Unassembled WGS sequence"/>
</dbReference>
<dbReference type="GO" id="GO:0055120">
    <property type="term" value="C:striated muscle dense body"/>
    <property type="evidence" value="ECO:0007669"/>
    <property type="project" value="TreeGrafter"/>
</dbReference>
<dbReference type="WBParaSite" id="SVE_0133000.1">
    <property type="protein sequence ID" value="SVE_0133000.1"/>
    <property type="gene ID" value="SVE_0133000"/>
</dbReference>
<reference evidence="8" key="1">
    <citation type="submission" date="2014-07" db="EMBL/GenBank/DDBJ databases">
        <authorList>
            <person name="Martin A.A"/>
            <person name="De Silva N."/>
        </authorList>
    </citation>
    <scope>NUCLEOTIDE SEQUENCE</scope>
</reference>
<name>A0A0K0EXS5_STRVS</name>
<protein>
    <submittedName>
        <fullName evidence="9">Protein unc-93 homolog A (inferred by orthology to a human protein)</fullName>
    </submittedName>
</protein>
<reference evidence="9" key="2">
    <citation type="submission" date="2015-08" db="UniProtKB">
        <authorList>
            <consortium name="WormBaseParasite"/>
        </authorList>
    </citation>
    <scope>IDENTIFICATION</scope>
</reference>
<feature type="transmembrane region" description="Helical" evidence="7">
    <location>
        <begin position="471"/>
        <end position="492"/>
    </location>
</feature>
<evidence type="ECO:0000313" key="9">
    <source>
        <dbReference type="WBParaSite" id="SVE_0133000.1"/>
    </source>
</evidence>
<evidence type="ECO:0000256" key="2">
    <source>
        <dbReference type="ARBA" id="ARBA00009172"/>
    </source>
</evidence>
<organism evidence="8 9">
    <name type="scientific">Strongyloides venezuelensis</name>
    <name type="common">Threadworm</name>
    <dbReference type="NCBI Taxonomy" id="75913"/>
    <lineage>
        <taxon>Eukaryota</taxon>
        <taxon>Metazoa</taxon>
        <taxon>Ecdysozoa</taxon>
        <taxon>Nematoda</taxon>
        <taxon>Chromadorea</taxon>
        <taxon>Rhabditida</taxon>
        <taxon>Tylenchina</taxon>
        <taxon>Panagrolaimomorpha</taxon>
        <taxon>Strongyloidoidea</taxon>
        <taxon>Strongyloididae</taxon>
        <taxon>Strongyloides</taxon>
    </lineage>
</organism>
<accession>A0A0K0EXS5</accession>
<dbReference type="SUPFAM" id="SSF103473">
    <property type="entry name" value="MFS general substrate transporter"/>
    <property type="match status" value="1"/>
</dbReference>
<feature type="transmembrane region" description="Helical" evidence="7">
    <location>
        <begin position="556"/>
        <end position="575"/>
    </location>
</feature>
<evidence type="ECO:0000256" key="7">
    <source>
        <dbReference type="SAM" id="Phobius"/>
    </source>
</evidence>
<dbReference type="Gene3D" id="1.20.1250.20">
    <property type="entry name" value="MFS general substrate transporter like domains"/>
    <property type="match status" value="2"/>
</dbReference>
<dbReference type="GO" id="GO:0043266">
    <property type="term" value="P:regulation of potassium ion transport"/>
    <property type="evidence" value="ECO:0007669"/>
    <property type="project" value="TreeGrafter"/>
</dbReference>
<dbReference type="PANTHER" id="PTHR19444">
    <property type="entry name" value="UNC-93 RELATED"/>
    <property type="match status" value="1"/>
</dbReference>
<feature type="transmembrane region" description="Helical" evidence="7">
    <location>
        <begin position="587"/>
        <end position="607"/>
    </location>
</feature>
<dbReference type="InterPro" id="IPR051951">
    <property type="entry name" value="UNC-93_regulatory"/>
</dbReference>
<dbReference type="InterPro" id="IPR010291">
    <property type="entry name" value="Ion_channel_UNC-93"/>
</dbReference>
<keyword evidence="5 7" id="KW-0472">Membrane</keyword>
<feature type="transmembrane region" description="Helical" evidence="7">
    <location>
        <begin position="356"/>
        <end position="379"/>
    </location>
</feature>
<evidence type="ECO:0000313" key="8">
    <source>
        <dbReference type="Proteomes" id="UP000035680"/>
    </source>
</evidence>
<comment type="subcellular location">
    <subcellularLocation>
        <location evidence="1">Membrane</location>
        <topology evidence="1">Multi-pass membrane protein</topology>
    </subcellularLocation>
</comment>
<dbReference type="FunFam" id="1.20.1250.20:FF:000290">
    <property type="entry name" value="Unc-93 homolog A"/>
    <property type="match status" value="1"/>
</dbReference>
<evidence type="ECO:0000256" key="6">
    <source>
        <dbReference type="ARBA" id="ARBA00023180"/>
    </source>
</evidence>
<evidence type="ECO:0000256" key="3">
    <source>
        <dbReference type="ARBA" id="ARBA00022692"/>
    </source>
</evidence>
<keyword evidence="6" id="KW-0325">Glycoprotein</keyword>
<keyword evidence="8" id="KW-1185">Reference proteome</keyword>
<dbReference type="AlphaFoldDB" id="A0A0K0EXS5"/>
<evidence type="ECO:0000256" key="5">
    <source>
        <dbReference type="ARBA" id="ARBA00023136"/>
    </source>
</evidence>
<evidence type="ECO:0000256" key="4">
    <source>
        <dbReference type="ARBA" id="ARBA00022989"/>
    </source>
</evidence>
<feature type="transmembrane region" description="Helical" evidence="7">
    <location>
        <begin position="673"/>
        <end position="694"/>
    </location>
</feature>
<dbReference type="GO" id="GO:0005886">
    <property type="term" value="C:plasma membrane"/>
    <property type="evidence" value="ECO:0007669"/>
    <property type="project" value="TreeGrafter"/>
</dbReference>
<dbReference type="PANTHER" id="PTHR19444:SF13">
    <property type="entry name" value="PROTEIN UNC-93 HOMOLOG A"/>
    <property type="match status" value="1"/>
</dbReference>
<dbReference type="Pfam" id="PF05978">
    <property type="entry name" value="UNC-93"/>
    <property type="match status" value="1"/>
</dbReference>
<keyword evidence="3 7" id="KW-0812">Transmembrane</keyword>
<proteinExistence type="inferred from homology"/>
<sequence length="723" mass="81324">MNVSNVWDLVGEDKKPCASSLTPSSTRCASVAPDACTACTSTTEQIVEINGSQISEDELNDLLVKANTTKQKEWKKLKDLKKYSTDLLNKFGIIKKKDNQGAFLIRSRELDFEELSLHCIRPSSPIFHDFYEAKHLSVPKVVSSTLLKDFLKNEPSSPLVHDRFGRRQFSLADDDNFYAFLTYTDHHIVERRKEYDPFCPLHGSKRNLRRNKNTVDMRKFVDSVESADNEVLSPILHSQAFLAKIIRKKKRENLPKDLRILVDKARAKIKINLWIISVALLFLYIAIHGLQNLQSSINSNLGTDSLAIHYLCMALSSLYFPPVIIHQLGCKKTLILGILLYICYMGANFYPSYYSLIPASILAGFGGGCLRAAQCSYIIECGIKYAKINIEAGMTVIVRFFGFFFMIVHLGQVIGNIMSSLIITAAVPYTTPLHMIDRTCGNGFIDNVTYLSERANENLQTPPRKAISSVFGVYICCSIISLMIIALFLNALKKDAIIKKTPISFRPEVLKSAILNLRKIKVILLIPLTIFNGFEQAFIVGLYTKAYVGCGLGISQIGFIMTSFGVADAICSLVFGPLIKLFGRMPLFVFGAVINMLMILTLLMWPINPGDIQVFYVIAGVWGMADGVWNTQINGFWIALVGNEGLDHAFAQYRFWESSGLALGLFLMKHTNIQIYLIISFLILVFGMMCYFIIELFEPTKGYIRQLLSVFRTKEKSEINEKV</sequence>
<dbReference type="GO" id="GO:0006937">
    <property type="term" value="P:regulation of muscle contraction"/>
    <property type="evidence" value="ECO:0007669"/>
    <property type="project" value="TreeGrafter"/>
</dbReference>
<dbReference type="STRING" id="75913.A0A0K0EXS5"/>
<dbReference type="GO" id="GO:0015459">
    <property type="term" value="F:potassium channel regulator activity"/>
    <property type="evidence" value="ECO:0007669"/>
    <property type="project" value="TreeGrafter"/>
</dbReference>
<evidence type="ECO:0000256" key="1">
    <source>
        <dbReference type="ARBA" id="ARBA00004141"/>
    </source>
</evidence>
<feature type="transmembrane region" description="Helical" evidence="7">
    <location>
        <begin position="400"/>
        <end position="427"/>
    </location>
</feature>
<keyword evidence="4 7" id="KW-1133">Transmembrane helix</keyword>
<dbReference type="InterPro" id="IPR036259">
    <property type="entry name" value="MFS_trans_sf"/>
</dbReference>
<comment type="similarity">
    <text evidence="2">Belongs to the unc-93 family.</text>
</comment>